<dbReference type="PANTHER" id="PTHR12526:SF627">
    <property type="entry name" value="D-RHAMNOSYLTRANSFERASE WBPZ"/>
    <property type="match status" value="1"/>
</dbReference>
<dbReference type="Gene3D" id="3.40.50.2000">
    <property type="entry name" value="Glycogen Phosphorylase B"/>
    <property type="match status" value="2"/>
</dbReference>
<keyword evidence="1" id="KW-0808">Transferase</keyword>
<comment type="caution">
    <text evidence="1">The sequence shown here is derived from an EMBL/GenBank/DDBJ whole genome shotgun (WGS) entry which is preliminary data.</text>
</comment>
<dbReference type="GO" id="GO:0016740">
    <property type="term" value="F:transferase activity"/>
    <property type="evidence" value="ECO:0007669"/>
    <property type="project" value="UniProtKB-KW"/>
</dbReference>
<proteinExistence type="predicted"/>
<accession>A0A7C3MI86</accession>
<protein>
    <submittedName>
        <fullName evidence="1">Glycosyltransferase family 1 protein</fullName>
    </submittedName>
</protein>
<reference evidence="1" key="1">
    <citation type="journal article" date="2020" name="mSystems">
        <title>Genome- and Community-Level Interaction Insights into Carbon Utilization and Element Cycling Functions of Hydrothermarchaeota in Hydrothermal Sediment.</title>
        <authorList>
            <person name="Zhou Z."/>
            <person name="Liu Y."/>
            <person name="Xu W."/>
            <person name="Pan J."/>
            <person name="Luo Z.H."/>
            <person name="Li M."/>
        </authorList>
    </citation>
    <scope>NUCLEOTIDE SEQUENCE [LARGE SCALE GENOMIC DNA]</scope>
    <source>
        <strain evidence="1">SpSt-81</strain>
    </source>
</reference>
<name>A0A7C3MI86_DICTH</name>
<gene>
    <name evidence="1" type="ORF">ENW00_06305</name>
</gene>
<dbReference type="AlphaFoldDB" id="A0A7C3MI86"/>
<evidence type="ECO:0000313" key="1">
    <source>
        <dbReference type="EMBL" id="HFX13750.1"/>
    </source>
</evidence>
<dbReference type="Pfam" id="PF13692">
    <property type="entry name" value="Glyco_trans_1_4"/>
    <property type="match status" value="1"/>
</dbReference>
<dbReference type="EMBL" id="DTIN01000024">
    <property type="protein sequence ID" value="HFX13750.1"/>
    <property type="molecule type" value="Genomic_DNA"/>
</dbReference>
<dbReference type="SUPFAM" id="SSF53756">
    <property type="entry name" value="UDP-Glycosyltransferase/glycogen phosphorylase"/>
    <property type="match status" value="1"/>
</dbReference>
<sequence>MNKILFLLYSPHYFHKSLANSVGAVDLDILSNKKNYFERILFYLKYALNSSSSDILLCEGTFLIPSLFKLLPFKRFKKTIINISADPTLFYIKIKRINILKRFLYFLAMPQVDLFICVGNMEKDILKEIYPNSKIIVTYPYIKEERYNYLLNLPVKEKFNHNILFIGNGPDYFCKGLDILANTFKIVKKKIQDSELFILGNWDMEIKKKFSYDGIKFIDFTDVCEYIEKSSLYVHLGRGEAFSVSTLEALLGGIPSIVSEYTGAKEVVGNLRRDFVVPLDSKIVAEKIIEYFSLPEDEKIYLSLKAKKLGRRFKKELILSNFIKEWNVYFKL</sequence>
<organism evidence="1">
    <name type="scientific">Dictyoglomus thermophilum</name>
    <dbReference type="NCBI Taxonomy" id="14"/>
    <lineage>
        <taxon>Bacteria</taxon>
        <taxon>Pseudomonadati</taxon>
        <taxon>Dictyoglomota</taxon>
        <taxon>Dictyoglomia</taxon>
        <taxon>Dictyoglomales</taxon>
        <taxon>Dictyoglomaceae</taxon>
        <taxon>Dictyoglomus</taxon>
    </lineage>
</organism>
<dbReference type="CDD" id="cd03801">
    <property type="entry name" value="GT4_PimA-like"/>
    <property type="match status" value="1"/>
</dbReference>
<dbReference type="PANTHER" id="PTHR12526">
    <property type="entry name" value="GLYCOSYLTRANSFERASE"/>
    <property type="match status" value="1"/>
</dbReference>